<reference evidence="2" key="1">
    <citation type="journal article" date="2020" name="Stud. Mycol.">
        <title>101 Dothideomycetes genomes: a test case for predicting lifestyles and emergence of pathogens.</title>
        <authorList>
            <person name="Haridas S."/>
            <person name="Albert R."/>
            <person name="Binder M."/>
            <person name="Bloem J."/>
            <person name="Labutti K."/>
            <person name="Salamov A."/>
            <person name="Andreopoulos B."/>
            <person name="Baker S."/>
            <person name="Barry K."/>
            <person name="Bills G."/>
            <person name="Bluhm B."/>
            <person name="Cannon C."/>
            <person name="Castanera R."/>
            <person name="Culley D."/>
            <person name="Daum C."/>
            <person name="Ezra D."/>
            <person name="Gonzalez J."/>
            <person name="Henrissat B."/>
            <person name="Kuo A."/>
            <person name="Liang C."/>
            <person name="Lipzen A."/>
            <person name="Lutzoni F."/>
            <person name="Magnuson J."/>
            <person name="Mondo S."/>
            <person name="Nolan M."/>
            <person name="Ohm R."/>
            <person name="Pangilinan J."/>
            <person name="Park H.-J."/>
            <person name="Ramirez L."/>
            <person name="Alfaro M."/>
            <person name="Sun H."/>
            <person name="Tritt A."/>
            <person name="Yoshinaga Y."/>
            <person name="Zwiers L.-H."/>
            <person name="Turgeon B."/>
            <person name="Goodwin S."/>
            <person name="Spatafora J."/>
            <person name="Crous P."/>
            <person name="Grigoriev I."/>
        </authorList>
    </citation>
    <scope>NUCLEOTIDE SEQUENCE</scope>
    <source>
        <strain evidence="2">CBS 122368</strain>
    </source>
</reference>
<dbReference type="RefSeq" id="XP_033684378.1">
    <property type="nucleotide sequence ID" value="XM_033833341.1"/>
</dbReference>
<feature type="compositionally biased region" description="Polar residues" evidence="1">
    <location>
        <begin position="20"/>
        <end position="39"/>
    </location>
</feature>
<dbReference type="Proteomes" id="UP000800094">
    <property type="component" value="Unassembled WGS sequence"/>
</dbReference>
<dbReference type="EMBL" id="ML987195">
    <property type="protein sequence ID" value="KAF2249374.1"/>
    <property type="molecule type" value="Genomic_DNA"/>
</dbReference>
<dbReference type="GeneID" id="54586671"/>
<protein>
    <submittedName>
        <fullName evidence="2">Uncharacterized protein</fullName>
    </submittedName>
</protein>
<feature type="region of interest" description="Disordered" evidence="1">
    <location>
        <begin position="20"/>
        <end position="100"/>
    </location>
</feature>
<organism evidence="2 3">
    <name type="scientific">Trematosphaeria pertusa</name>
    <dbReference type="NCBI Taxonomy" id="390896"/>
    <lineage>
        <taxon>Eukaryota</taxon>
        <taxon>Fungi</taxon>
        <taxon>Dikarya</taxon>
        <taxon>Ascomycota</taxon>
        <taxon>Pezizomycotina</taxon>
        <taxon>Dothideomycetes</taxon>
        <taxon>Pleosporomycetidae</taxon>
        <taxon>Pleosporales</taxon>
        <taxon>Massarineae</taxon>
        <taxon>Trematosphaeriaceae</taxon>
        <taxon>Trematosphaeria</taxon>
    </lineage>
</organism>
<proteinExistence type="predicted"/>
<gene>
    <name evidence="2" type="ORF">BU26DRAFT_565025</name>
</gene>
<sequence>MANSNQEEATRRELNQLISAFGGNTLNGPAQSRIATETGMQPLPRAIRGFPTAQSRAILNPPGTTTNSSSSAPAPSAAPIPTPIPATAPAPRQQQQQRRDVRHLTINERLELVQGLEVTVMTGNQVTCKLPLRLFRATSTKAHLIDFSDPTTPKYLAFHISMNPAPFNYLADYLRKMADQQRVPQLKRLEDNLKDLTVIRAGKCMGMDHYVQHIFNYYWAAYTNDDLRLQDIENVLRVATETEMNSFFKLVAERIAHDQYYGRVQDLGKLRQYLAGKPALRNVVQDELNQFRASNGRGKLRNSGRGWILGSQASS</sequence>
<dbReference type="OrthoDB" id="3801338at2759"/>
<evidence type="ECO:0000313" key="2">
    <source>
        <dbReference type="EMBL" id="KAF2249374.1"/>
    </source>
</evidence>
<name>A0A6A6IFM4_9PLEO</name>
<evidence type="ECO:0000256" key="1">
    <source>
        <dbReference type="SAM" id="MobiDB-lite"/>
    </source>
</evidence>
<feature type="compositionally biased region" description="Pro residues" evidence="1">
    <location>
        <begin position="76"/>
        <end position="88"/>
    </location>
</feature>
<accession>A0A6A6IFM4</accession>
<dbReference type="AlphaFoldDB" id="A0A6A6IFM4"/>
<keyword evidence="3" id="KW-1185">Reference proteome</keyword>
<feature type="compositionally biased region" description="Low complexity" evidence="1">
    <location>
        <begin position="60"/>
        <end position="75"/>
    </location>
</feature>
<evidence type="ECO:0000313" key="3">
    <source>
        <dbReference type="Proteomes" id="UP000800094"/>
    </source>
</evidence>